<feature type="compositionally biased region" description="Polar residues" evidence="1">
    <location>
        <begin position="10"/>
        <end position="23"/>
    </location>
</feature>
<dbReference type="AlphaFoldDB" id="D0BJ99"/>
<sequence>MSDNHRSMREISNQHLPNKKNFQTKWVDFPNHLHPKEEVAFDSEQEEIKEETIVEHYLPFSHPTRSALEEKMNPEKKEGIFQSFKESSQRGNNRDKWRSFLQEKPTRTRFTPSTVPSILKGMTPVKSVKKQVAYEELENQLKRDAEELLIFSSEETPLVRVEEVEVERKSQKIEKQTPAQKRVNPSLSSSQMVQETLLKTLPDTQSMEVLAPELKPLPGKQRRAMNRSLSWIMEQEQGKDTLPYSKK</sequence>
<dbReference type="Proteomes" id="UP000002939">
    <property type="component" value="Unassembled WGS sequence"/>
</dbReference>
<proteinExistence type="predicted"/>
<name>D0BJ99_9LACT</name>
<dbReference type="EMBL" id="ACRF02000016">
    <property type="protein sequence ID" value="EEW93152.1"/>
    <property type="molecule type" value="Genomic_DNA"/>
</dbReference>
<accession>D0BJ99</accession>
<keyword evidence="3" id="KW-1185">Reference proteome</keyword>
<evidence type="ECO:0000313" key="3">
    <source>
        <dbReference type="Proteomes" id="UP000002939"/>
    </source>
</evidence>
<evidence type="ECO:0000313" key="2">
    <source>
        <dbReference type="EMBL" id="EEW93152.1"/>
    </source>
</evidence>
<dbReference type="HOGENOM" id="CLU_1041163_0_0_9"/>
<evidence type="ECO:0000256" key="1">
    <source>
        <dbReference type="SAM" id="MobiDB-lite"/>
    </source>
</evidence>
<feature type="region of interest" description="Disordered" evidence="1">
    <location>
        <begin position="168"/>
        <end position="191"/>
    </location>
</feature>
<dbReference type="OrthoDB" id="2163165at2"/>
<feature type="compositionally biased region" description="Polar residues" evidence="1">
    <location>
        <begin position="177"/>
        <end position="191"/>
    </location>
</feature>
<feature type="region of interest" description="Disordered" evidence="1">
    <location>
        <begin position="1"/>
        <end position="23"/>
    </location>
</feature>
<dbReference type="STRING" id="626369.HMPREF0446_00034"/>
<reference evidence="2" key="1">
    <citation type="submission" date="2009-09" db="EMBL/GenBank/DDBJ databases">
        <authorList>
            <consortium name="The Broad Institute Genome Sequencing Platform"/>
            <person name="Ward D."/>
            <person name="Feldgarden M."/>
            <person name="Earl A."/>
            <person name="Young S.K."/>
            <person name="Zeng Q."/>
            <person name="Koehrsen M."/>
            <person name="Alvarado L."/>
            <person name="Berlin A."/>
            <person name="Bochicchio J."/>
            <person name="Borenstein D."/>
            <person name="Chapman S.B."/>
            <person name="Chen Z."/>
            <person name="Engels R."/>
            <person name="Freedman E."/>
            <person name="Gellesch M."/>
            <person name="Goldberg J."/>
            <person name="Griggs A."/>
            <person name="Gujja S."/>
            <person name="Heilman E."/>
            <person name="Heiman D."/>
            <person name="Hepburn T."/>
            <person name="Howarth C."/>
            <person name="Jen D."/>
            <person name="Larson L."/>
            <person name="Lewis B."/>
            <person name="Mehta T."/>
            <person name="Park D."/>
            <person name="Pearson M."/>
            <person name="Roberts A."/>
            <person name="Saif S."/>
            <person name="Shea T."/>
            <person name="Shenoy N."/>
            <person name="Sisk P."/>
            <person name="Stolte C."/>
            <person name="Sykes S."/>
            <person name="Thomson T."/>
            <person name="Walk T."/>
            <person name="White J."/>
            <person name="Yandava C."/>
            <person name="Sibley C.D."/>
            <person name="Field T.R."/>
            <person name="Grinwis M."/>
            <person name="Eshaghurshan C.S."/>
            <person name="Surette M.G."/>
            <person name="Haas B."/>
            <person name="Nusbaum C."/>
            <person name="Birren B."/>
        </authorList>
    </citation>
    <scope>NUCLEOTIDE SEQUENCE [LARGE SCALE GENOMIC DNA]</scope>
    <source>
        <strain evidence="2">ATCC 700633</strain>
    </source>
</reference>
<organism evidence="2 3">
    <name type="scientific">Granulicatella elegans ATCC 700633</name>
    <dbReference type="NCBI Taxonomy" id="626369"/>
    <lineage>
        <taxon>Bacteria</taxon>
        <taxon>Bacillati</taxon>
        <taxon>Bacillota</taxon>
        <taxon>Bacilli</taxon>
        <taxon>Lactobacillales</taxon>
        <taxon>Carnobacteriaceae</taxon>
        <taxon>Granulicatella</taxon>
    </lineage>
</organism>
<protein>
    <submittedName>
        <fullName evidence="2">Uncharacterized protein</fullName>
    </submittedName>
</protein>
<dbReference type="RefSeq" id="WP_006702307.1">
    <property type="nucleotide sequence ID" value="NZ_KI391971.1"/>
</dbReference>
<gene>
    <name evidence="2" type="ORF">HMPREF0446_00034</name>
</gene>
<reference evidence="2" key="2">
    <citation type="submission" date="2011-10" db="EMBL/GenBank/DDBJ databases">
        <title>The Genome Sequence of Granulicatella elegans ATCC 700633.</title>
        <authorList>
            <consortium name="The Broad Institute Genome Sequencing Platform"/>
            <consortium name="The Broad Institute Genome Sequencing Center for Infectious Disease"/>
            <person name="Earl A."/>
            <person name="Ward D."/>
            <person name="Feldgarden M."/>
            <person name="Gevers D."/>
            <person name="Sibley C.D."/>
            <person name="Field T.R."/>
            <person name="Grinwis M."/>
            <person name="Eshaghurshan C.S."/>
            <person name="Surette M.G."/>
            <person name="Young S.K."/>
            <person name="Zeng Q."/>
            <person name="Gargeya S."/>
            <person name="Fitzgerald M."/>
            <person name="Haas B."/>
            <person name="Abouelleil A."/>
            <person name="Alvarado L."/>
            <person name="Arachchi H.M."/>
            <person name="Berlin A."/>
            <person name="Brown A."/>
            <person name="Chapman S.B."/>
            <person name="Chen Z."/>
            <person name="Dunbar C."/>
            <person name="Freedman E."/>
            <person name="Gearin G."/>
            <person name="Goldberg J."/>
            <person name="Griggs A."/>
            <person name="Gujja S."/>
            <person name="Heiman D."/>
            <person name="Howarth C."/>
            <person name="Larson L."/>
            <person name="Lui A."/>
            <person name="MacDonald P.J.P."/>
            <person name="Montmayeur A."/>
            <person name="Murphy C."/>
            <person name="Neiman D."/>
            <person name="Pearson M."/>
            <person name="Priest M."/>
            <person name="Roberts A."/>
            <person name="Saif S."/>
            <person name="Shea T."/>
            <person name="Shenoy N."/>
            <person name="Sisk P."/>
            <person name="Stolte C."/>
            <person name="Sykes S."/>
            <person name="Wortman J."/>
            <person name="Nusbaum C."/>
            <person name="Birren B."/>
        </authorList>
    </citation>
    <scope>NUCLEOTIDE SEQUENCE [LARGE SCALE GENOMIC DNA]</scope>
    <source>
        <strain evidence="2">ATCC 700633</strain>
    </source>
</reference>
<comment type="caution">
    <text evidence="2">The sequence shown here is derived from an EMBL/GenBank/DDBJ whole genome shotgun (WGS) entry which is preliminary data.</text>
</comment>